<dbReference type="GO" id="GO:0030288">
    <property type="term" value="C:outer membrane-bounded periplasmic space"/>
    <property type="evidence" value="ECO:0007669"/>
    <property type="project" value="TreeGrafter"/>
</dbReference>
<dbReference type="Gene3D" id="3.40.630.40">
    <property type="entry name" value="Zn-dependent exopeptidases"/>
    <property type="match status" value="1"/>
</dbReference>
<dbReference type="GO" id="GO:0008745">
    <property type="term" value="F:N-acetylmuramoyl-L-alanine amidase activity"/>
    <property type="evidence" value="ECO:0007669"/>
    <property type="project" value="UniProtKB-EC"/>
</dbReference>
<dbReference type="CDD" id="cd02696">
    <property type="entry name" value="MurNAc-LAA"/>
    <property type="match status" value="1"/>
</dbReference>
<proteinExistence type="predicted"/>
<keyword evidence="6" id="KW-1185">Reference proteome</keyword>
<dbReference type="InterPro" id="IPR002508">
    <property type="entry name" value="MurNAc-LAA_cat"/>
</dbReference>
<evidence type="ECO:0000313" key="5">
    <source>
        <dbReference type="EMBL" id="MBB6210915.1"/>
    </source>
</evidence>
<dbReference type="Pfam" id="PF01520">
    <property type="entry name" value="Amidase_3"/>
    <property type="match status" value="1"/>
</dbReference>
<dbReference type="SUPFAM" id="SSF53187">
    <property type="entry name" value="Zn-dependent exopeptidases"/>
    <property type="match status" value="1"/>
</dbReference>
<gene>
    <name evidence="5" type="ORF">FHS48_002345</name>
</gene>
<dbReference type="GO" id="GO:0009253">
    <property type="term" value="P:peptidoglycan catabolic process"/>
    <property type="evidence" value="ECO:0007669"/>
    <property type="project" value="InterPro"/>
</dbReference>
<evidence type="ECO:0000256" key="3">
    <source>
        <dbReference type="ARBA" id="ARBA00022801"/>
    </source>
</evidence>
<dbReference type="EC" id="3.5.1.28" evidence="2"/>
<accession>A0A7X0DME9</accession>
<dbReference type="AlphaFoldDB" id="A0A7X0DME9"/>
<keyword evidence="3 5" id="KW-0378">Hydrolase</keyword>
<name>A0A7X0DME9_NOVIT</name>
<evidence type="ECO:0000259" key="4">
    <source>
        <dbReference type="SMART" id="SM00646"/>
    </source>
</evidence>
<feature type="domain" description="MurNAc-LAA" evidence="4">
    <location>
        <begin position="72"/>
        <end position="220"/>
    </location>
</feature>
<organism evidence="5 6">
    <name type="scientific">Novispirillum itersonii</name>
    <name type="common">Aquaspirillum itersonii</name>
    <dbReference type="NCBI Taxonomy" id="189"/>
    <lineage>
        <taxon>Bacteria</taxon>
        <taxon>Pseudomonadati</taxon>
        <taxon>Pseudomonadota</taxon>
        <taxon>Alphaproteobacteria</taxon>
        <taxon>Rhodospirillales</taxon>
        <taxon>Novispirillaceae</taxon>
        <taxon>Novispirillum</taxon>
    </lineage>
</organism>
<dbReference type="PANTHER" id="PTHR30404">
    <property type="entry name" value="N-ACETYLMURAMOYL-L-ALANINE AMIDASE"/>
    <property type="match status" value="1"/>
</dbReference>
<dbReference type="SMART" id="SM00646">
    <property type="entry name" value="Ami_3"/>
    <property type="match status" value="1"/>
</dbReference>
<protein>
    <recommendedName>
        <fullName evidence="2">N-acetylmuramoyl-L-alanine amidase</fullName>
        <ecNumber evidence="2">3.5.1.28</ecNumber>
    </recommendedName>
</protein>
<comment type="caution">
    <text evidence="5">The sequence shown here is derived from an EMBL/GenBank/DDBJ whole genome shotgun (WGS) entry which is preliminary data.</text>
</comment>
<dbReference type="Proteomes" id="UP000544872">
    <property type="component" value="Unassembled WGS sequence"/>
</dbReference>
<dbReference type="EMBL" id="JACIIX010000008">
    <property type="protein sequence ID" value="MBB6210915.1"/>
    <property type="molecule type" value="Genomic_DNA"/>
</dbReference>
<sequence length="226" mass="23903">MAGLSGPAQACAVALDTGHSRDRMGATSARGAGEWFFNRALTETIAAALTAQGVRAVLINPEGGPIGLTERTQQAAALGADLFLSVHHDSVQPQYLTPWQVNGKALAYSDRFAGFGVFVSGRNRAFAASQRFAAGLADALMAVRLRPSLHHAEPIAGENRPLLDARRGLYQYDGLVVLHSAPMPAVLLEAAVIVNRAEEQTATTPEFRQRVAGAVTQAVTAFCRSP</sequence>
<evidence type="ECO:0000256" key="1">
    <source>
        <dbReference type="ARBA" id="ARBA00001561"/>
    </source>
</evidence>
<dbReference type="InterPro" id="IPR050695">
    <property type="entry name" value="N-acetylmuramoyl_amidase_3"/>
</dbReference>
<dbReference type="PANTHER" id="PTHR30404:SF0">
    <property type="entry name" value="N-ACETYLMURAMOYL-L-ALANINE AMIDASE AMIC"/>
    <property type="match status" value="1"/>
</dbReference>
<evidence type="ECO:0000313" key="6">
    <source>
        <dbReference type="Proteomes" id="UP000544872"/>
    </source>
</evidence>
<comment type="catalytic activity">
    <reaction evidence="1">
        <text>Hydrolyzes the link between N-acetylmuramoyl residues and L-amino acid residues in certain cell-wall glycopeptides.</text>
        <dbReference type="EC" id="3.5.1.28"/>
    </reaction>
</comment>
<evidence type="ECO:0000256" key="2">
    <source>
        <dbReference type="ARBA" id="ARBA00011901"/>
    </source>
</evidence>
<reference evidence="5 6" key="1">
    <citation type="submission" date="2020-08" db="EMBL/GenBank/DDBJ databases">
        <title>Genomic Encyclopedia of Type Strains, Phase IV (KMG-IV): sequencing the most valuable type-strain genomes for metagenomic binning, comparative biology and taxonomic classification.</title>
        <authorList>
            <person name="Goeker M."/>
        </authorList>
    </citation>
    <scope>NUCLEOTIDE SEQUENCE [LARGE SCALE GENOMIC DNA]</scope>
    <source>
        <strain evidence="5 6">DSM 11590</strain>
    </source>
</reference>